<reference evidence="1 2" key="1">
    <citation type="submission" date="2024-04" db="EMBL/GenBank/DDBJ databases">
        <title>Polymorphospora sp. isolated from Baiyangdian Lake in Xiong'an New Area.</title>
        <authorList>
            <person name="Zhang X."/>
            <person name="Liu J."/>
        </authorList>
    </citation>
    <scope>NUCLEOTIDE SEQUENCE [LARGE SCALE GENOMIC DNA]</scope>
    <source>
        <strain evidence="1 2">2-325</strain>
    </source>
</reference>
<dbReference type="RefSeq" id="WP_375733468.1">
    <property type="nucleotide sequence ID" value="NZ_JBCGDC010000012.1"/>
</dbReference>
<organism evidence="1 2">
    <name type="scientific">Polymorphospora lycopeni</name>
    <dbReference type="NCBI Taxonomy" id="3140240"/>
    <lineage>
        <taxon>Bacteria</taxon>
        <taxon>Bacillati</taxon>
        <taxon>Actinomycetota</taxon>
        <taxon>Actinomycetes</taxon>
        <taxon>Micromonosporales</taxon>
        <taxon>Micromonosporaceae</taxon>
        <taxon>Polymorphospora</taxon>
    </lineage>
</organism>
<keyword evidence="2" id="KW-1185">Reference proteome</keyword>
<accession>A0ABV5CL88</accession>
<comment type="caution">
    <text evidence="1">The sequence shown here is derived from an EMBL/GenBank/DDBJ whole genome shotgun (WGS) entry which is preliminary data.</text>
</comment>
<proteinExistence type="predicted"/>
<evidence type="ECO:0000313" key="2">
    <source>
        <dbReference type="Proteomes" id="UP001582793"/>
    </source>
</evidence>
<gene>
    <name evidence="1" type="ORF">AAFH96_06535</name>
</gene>
<name>A0ABV5CL88_9ACTN</name>
<dbReference type="InterPro" id="IPR015421">
    <property type="entry name" value="PyrdxlP-dep_Trfase_major"/>
</dbReference>
<sequence>MPDPGAWRGTAADEIHAPLGYPPHAHIPYAAARHAATVMCKTYDLPGLECAR</sequence>
<protein>
    <submittedName>
        <fullName evidence="1">Uncharacterized protein</fullName>
    </submittedName>
</protein>
<dbReference type="Proteomes" id="UP001582793">
    <property type="component" value="Unassembled WGS sequence"/>
</dbReference>
<dbReference type="EMBL" id="JBCGDC010000012">
    <property type="protein sequence ID" value="MFB6392765.1"/>
    <property type="molecule type" value="Genomic_DNA"/>
</dbReference>
<dbReference type="Gene3D" id="3.40.640.10">
    <property type="entry name" value="Type I PLP-dependent aspartate aminotransferase-like (Major domain)"/>
    <property type="match status" value="1"/>
</dbReference>
<evidence type="ECO:0000313" key="1">
    <source>
        <dbReference type="EMBL" id="MFB6392765.1"/>
    </source>
</evidence>